<dbReference type="PROSITE" id="PS50110">
    <property type="entry name" value="RESPONSE_REGULATORY"/>
    <property type="match status" value="1"/>
</dbReference>
<evidence type="ECO:0000256" key="2">
    <source>
        <dbReference type="PROSITE-ProRule" id="PRU00169"/>
    </source>
</evidence>
<dbReference type="InterPro" id="IPR011006">
    <property type="entry name" value="CheY-like_superfamily"/>
</dbReference>
<dbReference type="GO" id="GO:0000160">
    <property type="term" value="P:phosphorelay signal transduction system"/>
    <property type="evidence" value="ECO:0007669"/>
    <property type="project" value="InterPro"/>
</dbReference>
<evidence type="ECO:0000256" key="1">
    <source>
        <dbReference type="ARBA" id="ARBA00022553"/>
    </source>
</evidence>
<dbReference type="Pfam" id="PF00072">
    <property type="entry name" value="Response_reg"/>
    <property type="match status" value="1"/>
</dbReference>
<dbReference type="InterPro" id="IPR050595">
    <property type="entry name" value="Bact_response_regulator"/>
</dbReference>
<gene>
    <name evidence="4" type="ORF">ENP86_02195</name>
</gene>
<keyword evidence="1 2" id="KW-0597">Phosphoprotein</keyword>
<evidence type="ECO:0000313" key="4">
    <source>
        <dbReference type="EMBL" id="HDY58353.1"/>
    </source>
</evidence>
<feature type="domain" description="Response regulatory" evidence="3">
    <location>
        <begin position="5"/>
        <end position="115"/>
    </location>
</feature>
<dbReference type="Gene3D" id="3.40.50.2300">
    <property type="match status" value="1"/>
</dbReference>
<organism evidence="4">
    <name type="scientific">candidate division WOR-3 bacterium</name>
    <dbReference type="NCBI Taxonomy" id="2052148"/>
    <lineage>
        <taxon>Bacteria</taxon>
        <taxon>Bacteria division WOR-3</taxon>
    </lineage>
</organism>
<dbReference type="EMBL" id="DSKY01000007">
    <property type="protein sequence ID" value="HDY58353.1"/>
    <property type="molecule type" value="Genomic_DNA"/>
</dbReference>
<accession>A0A7V1EHC5</accession>
<evidence type="ECO:0000259" key="3">
    <source>
        <dbReference type="PROSITE" id="PS50110"/>
    </source>
</evidence>
<dbReference type="PANTHER" id="PTHR44591:SF3">
    <property type="entry name" value="RESPONSE REGULATORY DOMAIN-CONTAINING PROTEIN"/>
    <property type="match status" value="1"/>
</dbReference>
<dbReference type="InterPro" id="IPR001789">
    <property type="entry name" value="Sig_transdc_resp-reg_receiver"/>
</dbReference>
<dbReference type="AlphaFoldDB" id="A0A7V1EHC5"/>
<reference evidence="4" key="1">
    <citation type="journal article" date="2020" name="mSystems">
        <title>Genome- and Community-Level Interaction Insights into Carbon Utilization and Element Cycling Functions of Hydrothermarchaeota in Hydrothermal Sediment.</title>
        <authorList>
            <person name="Zhou Z."/>
            <person name="Liu Y."/>
            <person name="Xu W."/>
            <person name="Pan J."/>
            <person name="Luo Z.H."/>
            <person name="Li M."/>
        </authorList>
    </citation>
    <scope>NUCLEOTIDE SEQUENCE [LARGE SCALE GENOMIC DNA]</scope>
    <source>
        <strain evidence="4">SpSt-258</strain>
    </source>
</reference>
<comment type="caution">
    <text evidence="4">The sequence shown here is derived from an EMBL/GenBank/DDBJ whole genome shotgun (WGS) entry which is preliminary data.</text>
</comment>
<dbReference type="PANTHER" id="PTHR44591">
    <property type="entry name" value="STRESS RESPONSE REGULATOR PROTEIN 1"/>
    <property type="match status" value="1"/>
</dbReference>
<proteinExistence type="predicted"/>
<dbReference type="SUPFAM" id="SSF52172">
    <property type="entry name" value="CheY-like"/>
    <property type="match status" value="1"/>
</dbReference>
<dbReference type="CDD" id="cd00156">
    <property type="entry name" value="REC"/>
    <property type="match status" value="1"/>
</dbReference>
<feature type="modified residue" description="4-aspartylphosphate" evidence="2">
    <location>
        <position position="53"/>
    </location>
</feature>
<sequence length="119" mass="13648">MFMKKILIVDDDLVVLHSLYLILIRDYRVEGLSDDKQALNRIRENSYDLIITDLFLNEITGLDLYWAAKDKEKVIIITAYPEKELALKAKSLLGDRFIPKSTPPEILKSKVASILEGKI</sequence>
<name>A0A7V1EHC5_UNCW3</name>
<dbReference type="SMART" id="SM00448">
    <property type="entry name" value="REC"/>
    <property type="match status" value="1"/>
</dbReference>
<protein>
    <submittedName>
        <fullName evidence="4">Response regulator</fullName>
    </submittedName>
</protein>